<protein>
    <recommendedName>
        <fullName evidence="1">Ubiquinone biosynthesis protein UbiV</fullName>
    </recommendedName>
</protein>
<evidence type="ECO:0000313" key="2">
    <source>
        <dbReference type="EMBL" id="PVZ68973.1"/>
    </source>
</evidence>
<name>A0A2V1GVJ8_9GAMM</name>
<evidence type="ECO:0000256" key="1">
    <source>
        <dbReference type="HAMAP-Rule" id="MF_02233"/>
    </source>
</evidence>
<dbReference type="GO" id="GO:0051539">
    <property type="term" value="F:4 iron, 4 sulfur cluster binding"/>
    <property type="evidence" value="ECO:0007669"/>
    <property type="project" value="UniProtKB-UniRule"/>
</dbReference>
<keyword evidence="3" id="KW-1185">Reference proteome</keyword>
<dbReference type="EMBL" id="QDDL01000004">
    <property type="protein sequence ID" value="PVZ68973.1"/>
    <property type="molecule type" value="Genomic_DNA"/>
</dbReference>
<accession>A0A2V1GVJ8</accession>
<dbReference type="Pfam" id="PF01136">
    <property type="entry name" value="Peptidase_U32"/>
    <property type="match status" value="1"/>
</dbReference>
<comment type="function">
    <text evidence="1">Required for O(2)-independent ubiquinone (coenzyme Q) biosynthesis. Together with UbiU, is essential for the C6-hydroxylation reaction in the oxygen-independent ubiquinone biosynthesis pathway.</text>
</comment>
<dbReference type="GO" id="GO:0006744">
    <property type="term" value="P:ubiquinone biosynthetic process"/>
    <property type="evidence" value="ECO:0007669"/>
    <property type="project" value="UniProtKB-UniRule"/>
</dbReference>
<dbReference type="NCBIfam" id="NF011991">
    <property type="entry name" value="PRK15447.1"/>
    <property type="match status" value="1"/>
</dbReference>
<keyword evidence="1" id="KW-0831">Ubiquinone biosynthesis</keyword>
<feature type="binding site" evidence="1">
    <location>
        <position position="193"/>
    </location>
    <ligand>
        <name>[4Fe-4S] cluster</name>
        <dbReference type="ChEBI" id="CHEBI:49883"/>
    </ligand>
</feature>
<dbReference type="PANTHER" id="PTHR30217">
    <property type="entry name" value="PEPTIDASE U32 FAMILY"/>
    <property type="match status" value="1"/>
</dbReference>
<comment type="similarity">
    <text evidence="1">Belongs to the peptidase U32 family. UbiV subfamily.</text>
</comment>
<feature type="binding site" evidence="1">
    <location>
        <position position="39"/>
    </location>
    <ligand>
        <name>[4Fe-4S] cluster</name>
        <dbReference type="ChEBI" id="CHEBI:49883"/>
    </ligand>
</feature>
<keyword evidence="1" id="KW-0004">4Fe-4S</keyword>
<dbReference type="OrthoDB" id="8523349at2"/>
<comment type="caution">
    <text evidence="2">The sequence shown here is derived from an EMBL/GenBank/DDBJ whole genome shotgun (WGS) entry which is preliminary data.</text>
</comment>
<keyword evidence="1" id="KW-0411">Iron-sulfur</keyword>
<gene>
    <name evidence="1" type="primary">ubiV</name>
    <name evidence="2" type="ORF">DC094_12065</name>
</gene>
<feature type="binding site" evidence="1">
    <location>
        <position position="197"/>
    </location>
    <ligand>
        <name>[4Fe-4S] cluster</name>
        <dbReference type="ChEBI" id="CHEBI:49883"/>
    </ligand>
</feature>
<reference evidence="2 3" key="1">
    <citation type="submission" date="2018-04" db="EMBL/GenBank/DDBJ databases">
        <title>Thalassorhabdus spongiae gen. nov., sp. nov., isolated from a marine sponge in South-West Iceland.</title>
        <authorList>
            <person name="Knobloch S."/>
            <person name="Daussin A."/>
            <person name="Johannsson R."/>
            <person name="Marteinsson V.T."/>
        </authorList>
    </citation>
    <scope>NUCLEOTIDE SEQUENCE [LARGE SCALE GENOMIC DNA]</scope>
    <source>
        <strain evidence="2 3">Hp12</strain>
    </source>
</reference>
<dbReference type="RefSeq" id="WP_116687355.1">
    <property type="nucleotide sequence ID" value="NZ_CAWNYD010000004.1"/>
</dbReference>
<keyword evidence="1" id="KW-0479">Metal-binding</keyword>
<comment type="cofactor">
    <cofactor evidence="1">
        <name>[4Fe-4S] cluster</name>
        <dbReference type="ChEBI" id="CHEBI:49883"/>
    </cofactor>
</comment>
<dbReference type="InterPro" id="IPR051454">
    <property type="entry name" value="RNA/ubiquinone_mod_enzymes"/>
</dbReference>
<keyword evidence="1" id="KW-0408">Iron</keyword>
<dbReference type="InterPro" id="IPR001539">
    <property type="entry name" value="Peptidase_U32"/>
</dbReference>
<proteinExistence type="inferred from homology"/>
<feature type="binding site" evidence="1">
    <location>
        <position position="180"/>
    </location>
    <ligand>
        <name>[4Fe-4S] cluster</name>
        <dbReference type="ChEBI" id="CHEBI:49883"/>
    </ligand>
</feature>
<comment type="subunit">
    <text evidence="1">Forms a heterodimer with UbiU.</text>
</comment>
<dbReference type="HAMAP" id="MF_02233">
    <property type="entry name" value="UbiV"/>
    <property type="match status" value="1"/>
</dbReference>
<comment type="pathway">
    <text evidence="1">Cofactor biosynthesis; ubiquinone biosynthesis.</text>
</comment>
<sequence>MKTSIGPVLWFWNKEQLESFYQQAMQSDADIIYLGETVCSKRRSLKTSEWIELAAKIAETGKQVVLSSMVLLEAESELKTLKTLCNNGQFMVEANDMGAIHLLAEQKIAFVGGAALNIYNTATLKFLVDLGMTRWAPPVEMSGDQLKAVLDSAKAQGFRDQFEVELFGYGHLPLAYSARCFSARAKNLPKDDCQFICGQWPEGLAVNSREDQKVFVINGIQTMSGARQDLRYLKQQAIDAGVDIFRFSPHPENFINAVSAFANGEVPTAENDHCSGYWFNKPGMEPAV</sequence>
<dbReference type="Proteomes" id="UP000244906">
    <property type="component" value="Unassembled WGS sequence"/>
</dbReference>
<organism evidence="2 3">
    <name type="scientific">Pelagibaculum spongiae</name>
    <dbReference type="NCBI Taxonomy" id="2080658"/>
    <lineage>
        <taxon>Bacteria</taxon>
        <taxon>Pseudomonadati</taxon>
        <taxon>Pseudomonadota</taxon>
        <taxon>Gammaproteobacteria</taxon>
        <taxon>Oceanospirillales</taxon>
        <taxon>Pelagibaculum</taxon>
    </lineage>
</organism>
<evidence type="ECO:0000313" key="3">
    <source>
        <dbReference type="Proteomes" id="UP000244906"/>
    </source>
</evidence>
<dbReference type="PANTHER" id="PTHR30217:SF11">
    <property type="entry name" value="UBIQUINONE BIOSYNTHESIS PROTEIN UBIV"/>
    <property type="match status" value="1"/>
</dbReference>
<dbReference type="AlphaFoldDB" id="A0A2V1GVJ8"/>
<dbReference type="InterPro" id="IPR043693">
    <property type="entry name" value="UbiV"/>
</dbReference>
<dbReference type="UniPathway" id="UPA00232"/>
<dbReference type="GO" id="GO:0046872">
    <property type="term" value="F:metal ion binding"/>
    <property type="evidence" value="ECO:0007669"/>
    <property type="project" value="UniProtKB-KW"/>
</dbReference>